<protein>
    <submittedName>
        <fullName evidence="1">Uncharacterized protein</fullName>
    </submittedName>
</protein>
<dbReference type="RefSeq" id="WP_020775374.1">
    <property type="nucleotide sequence ID" value="NZ_ANIK01000123.1"/>
</dbReference>
<dbReference type="AlphaFoldDB" id="M6CFP7"/>
<gene>
    <name evidence="1" type="ORF">LEP1GSC194_3868</name>
</gene>
<dbReference type="Proteomes" id="UP000011988">
    <property type="component" value="Unassembled WGS sequence"/>
</dbReference>
<evidence type="ECO:0000313" key="2">
    <source>
        <dbReference type="Proteomes" id="UP000011988"/>
    </source>
</evidence>
<evidence type="ECO:0000313" key="1">
    <source>
        <dbReference type="EMBL" id="EMJ90564.1"/>
    </source>
</evidence>
<proteinExistence type="predicted"/>
<comment type="caution">
    <text evidence="1">The sequence shown here is derived from an EMBL/GenBank/DDBJ whole genome shotgun (WGS) entry which is preliminary data.</text>
</comment>
<dbReference type="EMBL" id="ANIK01000123">
    <property type="protein sequence ID" value="EMJ90564.1"/>
    <property type="molecule type" value="Genomic_DNA"/>
</dbReference>
<sequence>MIRKYFSSRNQNNRLTLNDLYFKFQNLYLYFRDKDYFKQSGITKKFLSEAIKFEAAIKLSFQSFPITKWEKEDITEDRIFDTIEFLFDKVSKPGSMEPFDTDAGFQIWDYGSYSQKEGQSEYIEIVNMFLIDYGDGFELNDRGEILSLGDSALKNILCADILPYDVEHVDNKVINAIHKWRTRNQSLNDRKETIRELADVFEWLRKTKKLEKVLDKKDDALIFDLANNFAIRHHNPSQKGNYDKNIWYSWMFHFYLASYHAIIRLLIKHEK</sequence>
<reference evidence="1 2" key="1">
    <citation type="submission" date="2013-01" db="EMBL/GenBank/DDBJ databases">
        <authorList>
            <person name="Harkins D.M."/>
            <person name="Durkin A.S."/>
            <person name="Brinkac L.M."/>
            <person name="Haft D.H."/>
            <person name="Selengut J.D."/>
            <person name="Sanka R."/>
            <person name="DePew J."/>
            <person name="Purushe J."/>
            <person name="Galloway R.L."/>
            <person name="Vinetz J.M."/>
            <person name="Sutton G.G."/>
            <person name="Nierman W.C."/>
            <person name="Fouts D.E."/>
        </authorList>
    </citation>
    <scope>NUCLEOTIDE SEQUENCE [LARGE SCALE GENOMIC DNA]</scope>
    <source>
        <strain evidence="1 2">79601</strain>
    </source>
</reference>
<accession>M6CFP7</accession>
<name>M6CFP7_9LEPT</name>
<organism evidence="1 2">
    <name type="scientific">Leptospira alstonii serovar Sichuan str. 79601</name>
    <dbReference type="NCBI Taxonomy" id="1218565"/>
    <lineage>
        <taxon>Bacteria</taxon>
        <taxon>Pseudomonadati</taxon>
        <taxon>Spirochaetota</taxon>
        <taxon>Spirochaetia</taxon>
        <taxon>Leptospirales</taxon>
        <taxon>Leptospiraceae</taxon>
        <taxon>Leptospira</taxon>
    </lineage>
</organism>
<dbReference type="OrthoDB" id="8479006at2"/>
<dbReference type="PATRIC" id="fig|1218565.3.peg.4538"/>